<dbReference type="Proteomes" id="UP000008854">
    <property type="component" value="Unassembled WGS sequence"/>
</dbReference>
<dbReference type="WBParaSite" id="Smp_198660.1">
    <property type="protein sequence ID" value="Smp_198660.1"/>
    <property type="gene ID" value="Smp_198660"/>
</dbReference>
<sequence>MFFNSVVTVSLRLYLSFIHLFIMGSLILLLYDNIIQSNVKEDIKSNQNYYDHSAKLNDDIYEFPDRVIVIPQTEPVDSTEILLDETYYNNMLGDLLQGRSILEPLTPIPEISEYSTRSSVTSINPSKSWQSSDLSPSESIEIRPGGVIGGSTATNVSRRLLHPFLHSNRTSHESFSGPQKSFKNPALSVHSISSIHSEPDRIRRSYETHSMESPGQDCYMDLSSSLRTHSSRSSSLAEFLRLETSCDGSRGDLCVDDVDNDDDKRLCEHDQSLHDLIQSIQELQKQHLDESTGLITPLSGDEDSSSSRLAIGSSDIDRQIGESIRNAELESSVPLLSASSLPQVNTTSKSEMQQLLQPIYMNSSSLSSSAPQPSPPSTTTAKLPVGIICTVNPYF</sequence>
<keyword evidence="2" id="KW-0472">Membrane</keyword>
<evidence type="ECO:0000256" key="1">
    <source>
        <dbReference type="SAM" id="MobiDB-lite"/>
    </source>
</evidence>
<reference evidence="3" key="1">
    <citation type="journal article" date="2012" name="PLoS Negl. Trop. Dis.">
        <title>A systematically improved high quality genome and transcriptome of the human blood fluke Schistosoma mansoni.</title>
        <authorList>
            <person name="Protasio A.V."/>
            <person name="Tsai I.J."/>
            <person name="Babbage A."/>
            <person name="Nichol S."/>
            <person name="Hunt M."/>
            <person name="Aslett M.A."/>
            <person name="De Silva N."/>
            <person name="Velarde G.S."/>
            <person name="Anderson T.J."/>
            <person name="Clark R.C."/>
            <person name="Davidson C."/>
            <person name="Dillon G.P."/>
            <person name="Holroyd N.E."/>
            <person name="LoVerde P.T."/>
            <person name="Lloyd C."/>
            <person name="McQuillan J."/>
            <person name="Oliveira G."/>
            <person name="Otto T.D."/>
            <person name="Parker-Manuel S.J."/>
            <person name="Quail M.A."/>
            <person name="Wilson R.A."/>
            <person name="Zerlotini A."/>
            <person name="Dunne D.W."/>
            <person name="Berriman M."/>
        </authorList>
    </citation>
    <scope>NUCLEOTIDE SEQUENCE [LARGE SCALE GENOMIC DNA]</scope>
    <source>
        <strain evidence="3">Puerto Rican</strain>
    </source>
</reference>
<feature type="region of interest" description="Disordered" evidence="1">
    <location>
        <begin position="293"/>
        <end position="313"/>
    </location>
</feature>
<keyword evidence="3" id="KW-1185">Reference proteome</keyword>
<organism evidence="3 4">
    <name type="scientific">Schistosoma mansoni</name>
    <name type="common">Blood fluke</name>
    <dbReference type="NCBI Taxonomy" id="6183"/>
    <lineage>
        <taxon>Eukaryota</taxon>
        <taxon>Metazoa</taxon>
        <taxon>Spiralia</taxon>
        <taxon>Lophotrochozoa</taxon>
        <taxon>Platyhelminthes</taxon>
        <taxon>Trematoda</taxon>
        <taxon>Digenea</taxon>
        <taxon>Strigeidida</taxon>
        <taxon>Schistosomatoidea</taxon>
        <taxon>Schistosomatidae</taxon>
        <taxon>Schistosoma</taxon>
    </lineage>
</organism>
<feature type="region of interest" description="Disordered" evidence="1">
    <location>
        <begin position="121"/>
        <end position="146"/>
    </location>
</feature>
<reference evidence="4" key="2">
    <citation type="submission" date="2018-12" db="UniProtKB">
        <authorList>
            <consortium name="WormBaseParasite"/>
        </authorList>
    </citation>
    <scope>IDENTIFICATION</scope>
    <source>
        <strain evidence="4">Puerto Rican</strain>
    </source>
</reference>
<dbReference type="STRING" id="6183.A0A3Q0KV06"/>
<evidence type="ECO:0000313" key="4">
    <source>
        <dbReference type="WBParaSite" id="Smp_198660.1"/>
    </source>
</evidence>
<keyword evidence="2" id="KW-0812">Transmembrane</keyword>
<accession>A0A3Q0KV06</accession>
<dbReference type="InParanoid" id="A0A3Q0KV06"/>
<evidence type="ECO:0000313" key="3">
    <source>
        <dbReference type="Proteomes" id="UP000008854"/>
    </source>
</evidence>
<feature type="compositionally biased region" description="Polar residues" evidence="1">
    <location>
        <begin position="121"/>
        <end position="138"/>
    </location>
</feature>
<evidence type="ECO:0000256" key="2">
    <source>
        <dbReference type="SAM" id="Phobius"/>
    </source>
</evidence>
<proteinExistence type="predicted"/>
<dbReference type="AlphaFoldDB" id="A0A3Q0KV06"/>
<name>A0A3Q0KV06_SCHMA</name>
<protein>
    <submittedName>
        <fullName evidence="4">Uncharacterized protein</fullName>
    </submittedName>
</protein>
<feature type="transmembrane region" description="Helical" evidence="2">
    <location>
        <begin position="12"/>
        <end position="31"/>
    </location>
</feature>
<keyword evidence="2" id="KW-1133">Transmembrane helix</keyword>